<comment type="caution">
    <text evidence="2">The sequence shown here is derived from an EMBL/GenBank/DDBJ whole genome shotgun (WGS) entry which is preliminary data.</text>
</comment>
<feature type="transmembrane region" description="Helical" evidence="1">
    <location>
        <begin position="51"/>
        <end position="69"/>
    </location>
</feature>
<evidence type="ECO:0000313" key="2">
    <source>
        <dbReference type="EMBL" id="KAH6601303.1"/>
    </source>
</evidence>
<name>A0ABQ8FPQ9_9FUNG</name>
<accession>A0ABQ8FPQ9</accession>
<evidence type="ECO:0000256" key="1">
    <source>
        <dbReference type="SAM" id="Phobius"/>
    </source>
</evidence>
<feature type="transmembrane region" description="Helical" evidence="1">
    <location>
        <begin position="17"/>
        <end position="39"/>
    </location>
</feature>
<feature type="transmembrane region" description="Helical" evidence="1">
    <location>
        <begin position="89"/>
        <end position="112"/>
    </location>
</feature>
<organism evidence="2 3">
    <name type="scientific">Batrachochytrium salamandrivorans</name>
    <dbReference type="NCBI Taxonomy" id="1357716"/>
    <lineage>
        <taxon>Eukaryota</taxon>
        <taxon>Fungi</taxon>
        <taxon>Fungi incertae sedis</taxon>
        <taxon>Chytridiomycota</taxon>
        <taxon>Chytridiomycota incertae sedis</taxon>
        <taxon>Chytridiomycetes</taxon>
        <taxon>Rhizophydiales</taxon>
        <taxon>Rhizophydiales incertae sedis</taxon>
        <taxon>Batrachochytrium</taxon>
    </lineage>
</organism>
<keyword evidence="1" id="KW-0472">Membrane</keyword>
<dbReference type="InterPro" id="IPR050846">
    <property type="entry name" value="TLCD"/>
</dbReference>
<gene>
    <name evidence="2" type="ORF">BASA50_001696</name>
</gene>
<keyword evidence="3" id="KW-1185">Reference proteome</keyword>
<keyword evidence="1" id="KW-1133">Transmembrane helix</keyword>
<evidence type="ECO:0008006" key="4">
    <source>
        <dbReference type="Google" id="ProtNLM"/>
    </source>
</evidence>
<dbReference type="PANTHER" id="PTHR13439:SF72">
    <property type="entry name" value="TLC DOMAIN-CONTAINING PROTEIN"/>
    <property type="match status" value="1"/>
</dbReference>
<protein>
    <recommendedName>
        <fullName evidence="4">TLC domain-containing protein</fullName>
    </recommendedName>
</protein>
<evidence type="ECO:0000313" key="3">
    <source>
        <dbReference type="Proteomes" id="UP001648503"/>
    </source>
</evidence>
<feature type="transmembrane region" description="Helical" evidence="1">
    <location>
        <begin position="171"/>
        <end position="189"/>
    </location>
</feature>
<dbReference type="EMBL" id="JAFCIX010000015">
    <property type="protein sequence ID" value="KAH6601303.1"/>
    <property type="molecule type" value="Genomic_DNA"/>
</dbReference>
<keyword evidence="1" id="KW-0812">Transmembrane</keyword>
<dbReference type="PANTHER" id="PTHR13439">
    <property type="entry name" value="CT120 PROTEIN"/>
    <property type="match status" value="1"/>
</dbReference>
<dbReference type="Proteomes" id="UP001648503">
    <property type="component" value="Unassembled WGS sequence"/>
</dbReference>
<feature type="transmembrane region" description="Helical" evidence="1">
    <location>
        <begin position="195"/>
        <end position="216"/>
    </location>
</feature>
<proteinExistence type="predicted"/>
<reference evidence="2 3" key="1">
    <citation type="submission" date="2021-02" db="EMBL/GenBank/DDBJ databases">
        <title>Variation within the Batrachochytrium salamandrivorans European outbreak.</title>
        <authorList>
            <person name="Kelly M."/>
            <person name="Pasmans F."/>
            <person name="Shea T.P."/>
            <person name="Munoz J.F."/>
            <person name="Carranza S."/>
            <person name="Cuomo C.A."/>
            <person name="Martel A."/>
        </authorList>
    </citation>
    <scope>NUCLEOTIDE SEQUENCE [LARGE SCALE GENOMIC DNA]</scope>
    <source>
        <strain evidence="2 3">AMFP18/2</strain>
    </source>
</reference>
<sequence length="516" mass="57651">MAATPSLDWTVLLQPTAYAAFSCALVVQAILFFGTRRLWPWAFTTSAQTSWILTTTSSVFMTLASLPFLFDYLTHGSDLSRMPLLNSPSAVVCSMFFISYLGCDLIFGYIYYRDQIDLITGWLHHLIYPFVIVSAVVLQFPGAFLVAAFMELPTIVLALGHMKKSFRSEYLFGMSFFVTRIVFHLYFAWRAYAVWYQYPFVMILALGTFPLHIHWFGRWVKRQIRIFRKSRQLSQRLSQANAIVDEDLNEYEIEITSSAGSSTCHLSDFHPHDQQAAVDRSMLLADRQNVAPTDSYGPRFPWPQGELPVETTGYDATNEEAPLPPHHVISEVRIDPSSQHQPWPDARETDDLLGRHLRSPPRDRASVIVVPEYRNSILSAHSLGVSYGRHRSNSNLTDNGLAGTSLGGTVRHSRFLHDGVLSALIGNTNNNRNGVRHAHSYSDSFGWHRPWISFPVVEPTRDGVDPAGVSDDDVLDVDLVVHDETFGAVGVAGVAVATVDEGVDVATEVDGIQATN</sequence>